<evidence type="ECO:0000256" key="1">
    <source>
        <dbReference type="SAM" id="Phobius"/>
    </source>
</evidence>
<sequence length="499" mass="51151">TGDACADASVLCEAGDGSIPANVDCVEETASRDTCTSIGQELVSVTTAQSGTGDACADDSVLCEAGDGSIPANVDCVEETASRDTCTSIGQELVSVTTAQSGTGDACADASVLCEAGDGSIPANVDCVEETASRDTCTEIGEELVSVTTAQSGTGDACAGDSVKCEAGDGSIPEDEVVPDVDCVETTAATSTCTSIGQELVSVTTEQSGNGAACADDSVLCVAGDGSIPANVDCVEETASRATCTEIGEELVSVTTEQSGNGAACAGDSVKCEAGDGTIPAPFEFQEEFKIEAEFDGEAPDAVKCDLSRAAICKVFDNTKPEGTTLDDCDIVSCKVDGTSINISSLRRRATSVEAEVTFVLDLTYLIENEDVVISKAVANEAFEEEIEANPDAVKEAFNEASADAGETFVIDTVEEAEILHDTVVDADGGEKDSGVIIIVAIIGGTLALFAIVCCTQVEWSCQSKSFSSRDGENVTDDRLAAAEVQLVDFRPEAKQIHV</sequence>
<comment type="caution">
    <text evidence="2">The sequence shown here is derived from an EMBL/GenBank/DDBJ whole genome shotgun (WGS) entry which is preliminary data.</text>
</comment>
<organism evidence="2 3">
    <name type="scientific">Tetraparma gracilis</name>
    <dbReference type="NCBI Taxonomy" id="2962635"/>
    <lineage>
        <taxon>Eukaryota</taxon>
        <taxon>Sar</taxon>
        <taxon>Stramenopiles</taxon>
        <taxon>Ochrophyta</taxon>
        <taxon>Bolidophyceae</taxon>
        <taxon>Parmales</taxon>
        <taxon>Triparmaceae</taxon>
        <taxon>Tetraparma</taxon>
    </lineage>
</organism>
<keyword evidence="1" id="KW-0812">Transmembrane</keyword>
<dbReference type="EMBL" id="BRYB01006339">
    <property type="protein sequence ID" value="GMI55455.1"/>
    <property type="molecule type" value="Genomic_DNA"/>
</dbReference>
<gene>
    <name evidence="2" type="ORF">TeGR_g11924</name>
</gene>
<protein>
    <submittedName>
        <fullName evidence="2">Uncharacterized protein</fullName>
    </submittedName>
</protein>
<dbReference type="Proteomes" id="UP001165060">
    <property type="component" value="Unassembled WGS sequence"/>
</dbReference>
<reference evidence="2 3" key="1">
    <citation type="journal article" date="2023" name="Commun. Biol.">
        <title>Genome analysis of Parmales, the sister group of diatoms, reveals the evolutionary specialization of diatoms from phago-mixotrophs to photoautotrophs.</title>
        <authorList>
            <person name="Ban H."/>
            <person name="Sato S."/>
            <person name="Yoshikawa S."/>
            <person name="Yamada K."/>
            <person name="Nakamura Y."/>
            <person name="Ichinomiya M."/>
            <person name="Sato N."/>
            <person name="Blanc-Mathieu R."/>
            <person name="Endo H."/>
            <person name="Kuwata A."/>
            <person name="Ogata H."/>
        </authorList>
    </citation>
    <scope>NUCLEOTIDE SEQUENCE [LARGE SCALE GENOMIC DNA]</scope>
</reference>
<evidence type="ECO:0000313" key="2">
    <source>
        <dbReference type="EMBL" id="GMI55455.1"/>
    </source>
</evidence>
<feature type="transmembrane region" description="Helical" evidence="1">
    <location>
        <begin position="436"/>
        <end position="460"/>
    </location>
</feature>
<keyword evidence="3" id="KW-1185">Reference proteome</keyword>
<name>A0ABQ6NBM7_9STRA</name>
<feature type="non-terminal residue" evidence="2">
    <location>
        <position position="1"/>
    </location>
</feature>
<keyword evidence="1" id="KW-0472">Membrane</keyword>
<proteinExistence type="predicted"/>
<evidence type="ECO:0000313" key="3">
    <source>
        <dbReference type="Proteomes" id="UP001165060"/>
    </source>
</evidence>
<keyword evidence="1" id="KW-1133">Transmembrane helix</keyword>
<accession>A0ABQ6NBM7</accession>